<gene>
    <name evidence="1" type="ORF">CWC39_01760</name>
</gene>
<dbReference type="InterPro" id="IPR002918">
    <property type="entry name" value="Lipase_EstA/Esterase_EstB"/>
</dbReference>
<accession>A0A364VDI1</accession>
<dbReference type="PANTHER" id="PTHR32015">
    <property type="entry name" value="FASTING INDUCED LIPASE"/>
    <property type="match status" value="1"/>
</dbReference>
<evidence type="ECO:0000313" key="1">
    <source>
        <dbReference type="EMBL" id="RAV34705.1"/>
    </source>
</evidence>
<dbReference type="RefSeq" id="WP_112768803.1">
    <property type="nucleotide sequence ID" value="NZ_CP063191.1"/>
</dbReference>
<dbReference type="EMBL" id="PHQP01000007">
    <property type="protein sequence ID" value="RAV34705.1"/>
    <property type="molecule type" value="Genomic_DNA"/>
</dbReference>
<name>A0A364VDI1_9CORY</name>
<dbReference type="OrthoDB" id="8871309at2"/>
<evidence type="ECO:0000313" key="2">
    <source>
        <dbReference type="Proteomes" id="UP000251047"/>
    </source>
</evidence>
<dbReference type="Proteomes" id="UP000251047">
    <property type="component" value="Unassembled WGS sequence"/>
</dbReference>
<dbReference type="InterPro" id="IPR029058">
    <property type="entry name" value="AB_hydrolase_fold"/>
</dbReference>
<dbReference type="PANTHER" id="PTHR32015:SF1">
    <property type="entry name" value="LIPASE"/>
    <property type="match status" value="1"/>
</dbReference>
<dbReference type="GO" id="GO:0016298">
    <property type="term" value="F:lipase activity"/>
    <property type="evidence" value="ECO:0007669"/>
    <property type="project" value="TreeGrafter"/>
</dbReference>
<comment type="caution">
    <text evidence="1">The sequence shown here is derived from an EMBL/GenBank/DDBJ whole genome shotgun (WGS) entry which is preliminary data.</text>
</comment>
<dbReference type="AlphaFoldDB" id="A0A364VDI1"/>
<sequence>MPQNPSDATDSTQSGEQVGTNLGFLPAFLVSLAKPTLKPKGVNDFSPVAEGQVPVVLIHGTWLNAFNTWSYLAPQLEHAGYRVFAFNYGRDTYSLTGKPKAVYGTASILESQKEVAAFIDEVLERTGARQVDLIGHSQGVAQARLYLTDSGGANPEHPEQNKVRKLVGISGCNHGTTLSGVASFGKFLDRTGILDDPIRRVLGSSALDQRLGSDTVAHLNRHGDTVPGVDYTMICSRYDQIVTPWRTQRLEAGPGATVRNLLVQTGNVKDFSDHMAVLYSPKVLDLVLEALEGEESYRSGHPHVTGTVLPFLGSLPKVPWRQVLRRK</sequence>
<dbReference type="SUPFAM" id="SSF53474">
    <property type="entry name" value="alpha/beta-Hydrolases"/>
    <property type="match status" value="1"/>
</dbReference>
<reference evidence="1 2" key="1">
    <citation type="journal article" date="2018" name="Syst. Appl. Microbiol.">
        <title>Corynebacterium heidelbergense sp. nov., isolated from the preen glands of Egyptian geese (Alopochen aegyptiacus).</title>
        <authorList>
            <person name="Braun M.S."/>
            <person name="Wang E."/>
            <person name="Zimmermann S."/>
            <person name="Wink M."/>
        </authorList>
    </citation>
    <scope>NUCLEOTIDE SEQUENCE [LARGE SCALE GENOMIC DNA]</scope>
    <source>
        <strain evidence="1 2">DSM 104638</strain>
    </source>
</reference>
<dbReference type="Pfam" id="PF01674">
    <property type="entry name" value="Lipase_2"/>
    <property type="match status" value="1"/>
</dbReference>
<protein>
    <submittedName>
        <fullName evidence="1">Triacylglycerol lipase</fullName>
    </submittedName>
</protein>
<dbReference type="Gene3D" id="3.40.50.1820">
    <property type="entry name" value="alpha/beta hydrolase"/>
    <property type="match status" value="1"/>
</dbReference>
<proteinExistence type="predicted"/>
<organism evidence="1 2">
    <name type="scientific">Corynebacterium heidelbergense</name>
    <dbReference type="NCBI Taxonomy" id="2055947"/>
    <lineage>
        <taxon>Bacteria</taxon>
        <taxon>Bacillati</taxon>
        <taxon>Actinomycetota</taxon>
        <taxon>Actinomycetes</taxon>
        <taxon>Mycobacteriales</taxon>
        <taxon>Corynebacteriaceae</taxon>
        <taxon>Corynebacterium</taxon>
    </lineage>
</organism>
<dbReference type="GO" id="GO:0016042">
    <property type="term" value="P:lipid catabolic process"/>
    <property type="evidence" value="ECO:0007669"/>
    <property type="project" value="InterPro"/>
</dbReference>